<name>A0A0R3TUW4_RODNA</name>
<gene>
    <name evidence="1" type="ORF">HNAJ_LOCUS11565</name>
</gene>
<sequence>MFRVTPVCLRVGKCCCVGKRGRYLSHPPFLTNNALGGLR</sequence>
<evidence type="ECO:0000313" key="2">
    <source>
        <dbReference type="Proteomes" id="UP000278807"/>
    </source>
</evidence>
<dbReference type="EMBL" id="UZAE01013647">
    <property type="protein sequence ID" value="VDO10750.1"/>
    <property type="molecule type" value="Genomic_DNA"/>
</dbReference>
<dbReference type="WBParaSite" id="HNAJ_0001157501-mRNA-1">
    <property type="protein sequence ID" value="HNAJ_0001157501-mRNA-1"/>
    <property type="gene ID" value="HNAJ_0001157501"/>
</dbReference>
<dbReference type="AlphaFoldDB" id="A0A0R3TUW4"/>
<proteinExistence type="predicted"/>
<keyword evidence="2" id="KW-1185">Reference proteome</keyword>
<accession>A0A0R3TUW4</accession>
<evidence type="ECO:0000313" key="3">
    <source>
        <dbReference type="WBParaSite" id="HNAJ_0001157501-mRNA-1"/>
    </source>
</evidence>
<evidence type="ECO:0000313" key="1">
    <source>
        <dbReference type="EMBL" id="VDO10750.1"/>
    </source>
</evidence>
<organism evidence="3">
    <name type="scientific">Rodentolepis nana</name>
    <name type="common">Dwarf tapeworm</name>
    <name type="synonym">Hymenolepis nana</name>
    <dbReference type="NCBI Taxonomy" id="102285"/>
    <lineage>
        <taxon>Eukaryota</taxon>
        <taxon>Metazoa</taxon>
        <taxon>Spiralia</taxon>
        <taxon>Lophotrochozoa</taxon>
        <taxon>Platyhelminthes</taxon>
        <taxon>Cestoda</taxon>
        <taxon>Eucestoda</taxon>
        <taxon>Cyclophyllidea</taxon>
        <taxon>Hymenolepididae</taxon>
        <taxon>Rodentolepis</taxon>
    </lineage>
</organism>
<reference evidence="1 2" key="2">
    <citation type="submission" date="2018-11" db="EMBL/GenBank/DDBJ databases">
        <authorList>
            <consortium name="Pathogen Informatics"/>
        </authorList>
    </citation>
    <scope>NUCLEOTIDE SEQUENCE [LARGE SCALE GENOMIC DNA]</scope>
</reference>
<dbReference type="Proteomes" id="UP000278807">
    <property type="component" value="Unassembled WGS sequence"/>
</dbReference>
<reference evidence="3" key="1">
    <citation type="submission" date="2017-02" db="UniProtKB">
        <authorList>
            <consortium name="WormBaseParasite"/>
        </authorList>
    </citation>
    <scope>IDENTIFICATION</scope>
</reference>
<protein>
    <submittedName>
        <fullName evidence="3">DUF3265 domain-containing protein</fullName>
    </submittedName>
</protein>